<feature type="compositionally biased region" description="Polar residues" evidence="1">
    <location>
        <begin position="206"/>
        <end position="217"/>
    </location>
</feature>
<feature type="compositionally biased region" description="Basic and acidic residues" evidence="1">
    <location>
        <begin position="320"/>
        <end position="331"/>
    </location>
</feature>
<dbReference type="Proteomes" id="UP001465976">
    <property type="component" value="Unassembled WGS sequence"/>
</dbReference>
<evidence type="ECO:0000256" key="1">
    <source>
        <dbReference type="SAM" id="MobiDB-lite"/>
    </source>
</evidence>
<feature type="compositionally biased region" description="Low complexity" evidence="1">
    <location>
        <begin position="195"/>
        <end position="205"/>
    </location>
</feature>
<proteinExistence type="predicted"/>
<feature type="compositionally biased region" description="Basic residues" evidence="1">
    <location>
        <begin position="160"/>
        <end position="170"/>
    </location>
</feature>
<gene>
    <name evidence="2" type="ORF">V5O48_014360</name>
</gene>
<feature type="region of interest" description="Disordered" evidence="1">
    <location>
        <begin position="85"/>
        <end position="357"/>
    </location>
</feature>
<feature type="compositionally biased region" description="Polar residues" evidence="1">
    <location>
        <begin position="291"/>
        <end position="304"/>
    </location>
</feature>
<evidence type="ECO:0000313" key="3">
    <source>
        <dbReference type="Proteomes" id="UP001465976"/>
    </source>
</evidence>
<sequence>MTTEVLGVSTAKMEYKHFDHLITREHGVTIVGWPLGKFSSELGSALGPLAKAKAALEDGSCYFRKLNSAEHKAWLKKYEKDLASGDAVAPARKQRRDAGISRGPRKKPAKEAGDGDETDEEDEEDEWDDEWEGIESGNGVVVADGEAEDDDDAAIDRALSKAKKSKKGAAKKVTSSKVKEKVVKATEAGEKAAKQKAVAGKRAAVPSSNSVKPSTGNSKKRKAQAIEDEFDAPGLIVAVRSPPPPNRPQPIRRPHKQTTADPSNAQSPIPDPSFADPSDAPRPTPAPSGDIETSTPGPNASVDDSTGMMDVDKDTDEETRELRARATDLGRKMNGLNGEYMLPNDSKRIRKPSSRRM</sequence>
<dbReference type="EMBL" id="JBAHYK010001537">
    <property type="protein sequence ID" value="KAL0567627.1"/>
    <property type="molecule type" value="Genomic_DNA"/>
</dbReference>
<organism evidence="2 3">
    <name type="scientific">Marasmius crinis-equi</name>
    <dbReference type="NCBI Taxonomy" id="585013"/>
    <lineage>
        <taxon>Eukaryota</taxon>
        <taxon>Fungi</taxon>
        <taxon>Dikarya</taxon>
        <taxon>Basidiomycota</taxon>
        <taxon>Agaricomycotina</taxon>
        <taxon>Agaricomycetes</taxon>
        <taxon>Agaricomycetidae</taxon>
        <taxon>Agaricales</taxon>
        <taxon>Marasmiineae</taxon>
        <taxon>Marasmiaceae</taxon>
        <taxon>Marasmius</taxon>
    </lineage>
</organism>
<accession>A0ABR3EXJ7</accession>
<feature type="compositionally biased region" description="Basic and acidic residues" evidence="1">
    <location>
        <begin position="177"/>
        <end position="193"/>
    </location>
</feature>
<keyword evidence="3" id="KW-1185">Reference proteome</keyword>
<name>A0ABR3EXJ7_9AGAR</name>
<comment type="caution">
    <text evidence="2">The sequence shown here is derived from an EMBL/GenBank/DDBJ whole genome shotgun (WGS) entry which is preliminary data.</text>
</comment>
<feature type="compositionally biased region" description="Basic residues" evidence="1">
    <location>
        <begin position="348"/>
        <end position="357"/>
    </location>
</feature>
<reference evidence="2 3" key="1">
    <citation type="submission" date="2024-02" db="EMBL/GenBank/DDBJ databases">
        <title>A draft genome for the cacao thread blight pathogen Marasmius crinis-equi.</title>
        <authorList>
            <person name="Cohen S.P."/>
            <person name="Baruah I.K."/>
            <person name="Amoako-Attah I."/>
            <person name="Bukari Y."/>
            <person name="Meinhardt L.W."/>
            <person name="Bailey B.A."/>
        </authorList>
    </citation>
    <scope>NUCLEOTIDE SEQUENCE [LARGE SCALE GENOMIC DNA]</scope>
    <source>
        <strain evidence="2 3">GH-76</strain>
    </source>
</reference>
<feature type="compositionally biased region" description="Acidic residues" evidence="1">
    <location>
        <begin position="114"/>
        <end position="133"/>
    </location>
</feature>
<protein>
    <submittedName>
        <fullName evidence="2">Uncharacterized protein</fullName>
    </submittedName>
</protein>
<evidence type="ECO:0000313" key="2">
    <source>
        <dbReference type="EMBL" id="KAL0567627.1"/>
    </source>
</evidence>
<feature type="compositionally biased region" description="Polar residues" evidence="1">
    <location>
        <begin position="257"/>
        <end position="266"/>
    </location>
</feature>